<feature type="compositionally biased region" description="Basic and acidic residues" evidence="1">
    <location>
        <begin position="86"/>
        <end position="102"/>
    </location>
</feature>
<dbReference type="EMBL" id="CM002927">
    <property type="protein sequence ID" value="KGN49360.1"/>
    <property type="molecule type" value="Genomic_DNA"/>
</dbReference>
<sequence>MVNAFEFSRYYDKEKAMDDSPMDLDPKSKNKQVDHHLQSNDREWEQKAQDLIDNQLEDHLKIRKEVDQDLHPSHPPVSSKMANLVGRERKDREAESCKRMRMTESSSDPSAESLKLIEEIVKMYGKHVDHLIREVRNGVKDDMVWSFNLHKYGVIDETFGEKVRRLGCELERMKHDEKQYRDYIYIEPRIMQIMTFMLKVHEIFDPHSKGCEKEKQKCYEMCSLDRYRREVDGMRWRVEMLKDLKTYRKEEEEIRRFFKF</sequence>
<dbReference type="Gramene" id="KGN49360">
    <property type="protein sequence ID" value="KGN49360"/>
    <property type="gene ID" value="Csa_6G521070"/>
</dbReference>
<reference evidence="2 3" key="4">
    <citation type="journal article" date="2011" name="BMC Genomics">
        <title>RNA-Seq improves annotation of protein-coding genes in the cucumber genome.</title>
        <authorList>
            <person name="Li Z."/>
            <person name="Zhang Z."/>
            <person name="Yan P."/>
            <person name="Huang S."/>
            <person name="Fei Z."/>
            <person name="Lin K."/>
        </authorList>
    </citation>
    <scope>NUCLEOTIDE SEQUENCE [LARGE SCALE GENOMIC DNA]</scope>
    <source>
        <strain evidence="3">cv. 9930</strain>
    </source>
</reference>
<reference evidence="2 3" key="2">
    <citation type="journal article" date="2009" name="PLoS ONE">
        <title>An integrated genetic and cytogenetic map of the cucumber genome.</title>
        <authorList>
            <person name="Ren Y."/>
            <person name="Zhang Z."/>
            <person name="Liu J."/>
            <person name="Staub J.E."/>
            <person name="Han Y."/>
            <person name="Cheng Z."/>
            <person name="Li X."/>
            <person name="Lu J."/>
            <person name="Miao H."/>
            <person name="Kang H."/>
            <person name="Xie B."/>
            <person name="Gu X."/>
            <person name="Wang X."/>
            <person name="Du Y."/>
            <person name="Jin W."/>
            <person name="Huang S."/>
        </authorList>
    </citation>
    <scope>NUCLEOTIDE SEQUENCE [LARGE SCALE GENOMIC DNA]</scope>
    <source>
        <strain evidence="3">cv. 9930</strain>
    </source>
</reference>
<evidence type="ECO:0000256" key="1">
    <source>
        <dbReference type="SAM" id="MobiDB-lite"/>
    </source>
</evidence>
<protein>
    <submittedName>
        <fullName evidence="2">Uncharacterized protein</fullName>
    </submittedName>
</protein>
<keyword evidence="3" id="KW-1185">Reference proteome</keyword>
<gene>
    <name evidence="2" type="ORF">Csa_6G521070</name>
</gene>
<feature type="region of interest" description="Disordered" evidence="1">
    <location>
        <begin position="85"/>
        <end position="109"/>
    </location>
</feature>
<dbReference type="AlphaFoldDB" id="A0A0A0KI09"/>
<dbReference type="Proteomes" id="UP000029981">
    <property type="component" value="Chromosome 6"/>
</dbReference>
<feature type="region of interest" description="Disordered" evidence="1">
    <location>
        <begin position="17"/>
        <end position="43"/>
    </location>
</feature>
<reference evidence="2 3" key="1">
    <citation type="journal article" date="2009" name="Nat. Genet.">
        <title>The genome of the cucumber, Cucumis sativus L.</title>
        <authorList>
            <person name="Huang S."/>
            <person name="Li R."/>
            <person name="Zhang Z."/>
            <person name="Li L."/>
            <person name="Gu X."/>
            <person name="Fan W."/>
            <person name="Lucas W.J."/>
            <person name="Wang X."/>
            <person name="Xie B."/>
            <person name="Ni P."/>
            <person name="Ren Y."/>
            <person name="Zhu H."/>
            <person name="Li J."/>
            <person name="Lin K."/>
            <person name="Jin W."/>
            <person name="Fei Z."/>
            <person name="Li G."/>
            <person name="Staub J."/>
            <person name="Kilian A."/>
            <person name="van der Vossen E.A."/>
            <person name="Wu Y."/>
            <person name="Guo J."/>
            <person name="He J."/>
            <person name="Jia Z."/>
            <person name="Ren Y."/>
            <person name="Tian G."/>
            <person name="Lu Y."/>
            <person name="Ruan J."/>
            <person name="Qian W."/>
            <person name="Wang M."/>
            <person name="Huang Q."/>
            <person name="Li B."/>
            <person name="Xuan Z."/>
            <person name="Cao J."/>
            <person name="Asan"/>
            <person name="Wu Z."/>
            <person name="Zhang J."/>
            <person name="Cai Q."/>
            <person name="Bai Y."/>
            <person name="Zhao B."/>
            <person name="Han Y."/>
            <person name="Li Y."/>
            <person name="Li X."/>
            <person name="Wang S."/>
            <person name="Shi Q."/>
            <person name="Liu S."/>
            <person name="Cho W.K."/>
            <person name="Kim J.Y."/>
            <person name="Xu Y."/>
            <person name="Heller-Uszynska K."/>
            <person name="Miao H."/>
            <person name="Cheng Z."/>
            <person name="Zhang S."/>
            <person name="Wu J."/>
            <person name="Yang Y."/>
            <person name="Kang H."/>
            <person name="Li M."/>
            <person name="Liang H."/>
            <person name="Ren X."/>
            <person name="Shi Z."/>
            <person name="Wen M."/>
            <person name="Jian M."/>
            <person name="Yang H."/>
            <person name="Zhang G."/>
            <person name="Yang Z."/>
            <person name="Chen R."/>
            <person name="Liu S."/>
            <person name="Li J."/>
            <person name="Ma L."/>
            <person name="Liu H."/>
            <person name="Zhou Y."/>
            <person name="Zhao J."/>
            <person name="Fang X."/>
            <person name="Li G."/>
            <person name="Fang L."/>
            <person name="Li Y."/>
            <person name="Liu D."/>
            <person name="Zheng H."/>
            <person name="Zhang Y."/>
            <person name="Qin N."/>
            <person name="Li Z."/>
            <person name="Yang G."/>
            <person name="Yang S."/>
            <person name="Bolund L."/>
            <person name="Kristiansen K."/>
            <person name="Zheng H."/>
            <person name="Li S."/>
            <person name="Zhang X."/>
            <person name="Yang H."/>
            <person name="Wang J."/>
            <person name="Sun R."/>
            <person name="Zhang B."/>
            <person name="Jiang S."/>
            <person name="Wang J."/>
            <person name="Du Y."/>
            <person name="Li S."/>
        </authorList>
    </citation>
    <scope>NUCLEOTIDE SEQUENCE [LARGE SCALE GENOMIC DNA]</scope>
    <source>
        <strain evidence="3">cv. 9930</strain>
    </source>
</reference>
<evidence type="ECO:0000313" key="3">
    <source>
        <dbReference type="Proteomes" id="UP000029981"/>
    </source>
</evidence>
<organism evidence="2 3">
    <name type="scientific">Cucumis sativus</name>
    <name type="common">Cucumber</name>
    <dbReference type="NCBI Taxonomy" id="3659"/>
    <lineage>
        <taxon>Eukaryota</taxon>
        <taxon>Viridiplantae</taxon>
        <taxon>Streptophyta</taxon>
        <taxon>Embryophyta</taxon>
        <taxon>Tracheophyta</taxon>
        <taxon>Spermatophyta</taxon>
        <taxon>Magnoliopsida</taxon>
        <taxon>eudicotyledons</taxon>
        <taxon>Gunneridae</taxon>
        <taxon>Pentapetalae</taxon>
        <taxon>rosids</taxon>
        <taxon>fabids</taxon>
        <taxon>Cucurbitales</taxon>
        <taxon>Cucurbitaceae</taxon>
        <taxon>Benincaseae</taxon>
        <taxon>Cucumis</taxon>
    </lineage>
</organism>
<proteinExistence type="predicted"/>
<name>A0A0A0KI09_CUCSA</name>
<evidence type="ECO:0000313" key="2">
    <source>
        <dbReference type="EMBL" id="KGN49360.1"/>
    </source>
</evidence>
<reference evidence="2 3" key="3">
    <citation type="journal article" date="2010" name="BMC Genomics">
        <title>Transcriptome sequencing and comparative analysis of cucumber flowers with different sex types.</title>
        <authorList>
            <person name="Guo S."/>
            <person name="Zheng Y."/>
            <person name="Joung J.G."/>
            <person name="Liu S."/>
            <person name="Zhang Z."/>
            <person name="Crasta O.R."/>
            <person name="Sobral B.W."/>
            <person name="Xu Y."/>
            <person name="Huang S."/>
            <person name="Fei Z."/>
        </authorList>
    </citation>
    <scope>NUCLEOTIDE SEQUENCE [LARGE SCALE GENOMIC DNA]</scope>
    <source>
        <strain evidence="3">cv. 9930</strain>
    </source>
</reference>
<accession>A0A0A0KI09</accession>